<name>U5MV84_CLOSA</name>
<dbReference type="Pfam" id="PF16219">
    <property type="entry name" value="DUF4879"/>
    <property type="match status" value="1"/>
</dbReference>
<evidence type="ECO:0000313" key="2">
    <source>
        <dbReference type="Proteomes" id="UP000017118"/>
    </source>
</evidence>
<dbReference type="OrthoDB" id="5323736at2"/>
<dbReference type="InterPro" id="IPR032624">
    <property type="entry name" value="DUF4879"/>
</dbReference>
<keyword evidence="2" id="KW-1185">Reference proteome</keyword>
<gene>
    <name evidence="1" type="ORF">CLSA_c35290</name>
</gene>
<sequence length="156" mass="17541">MTDEQEKISQEFLSKYPNLKDDYIADKLKNNKIQTLGLRGMAPRLSDYYIYFIGDSKNGSTYYGENIARNQTVTKFDHNGTIYILTEEIGYGQESATFNGQNVSKYDSVTLDFNGDKIVDGFIDIWKIDNVTSGDFSTISISTNGTGVFKTGIHIL</sequence>
<protein>
    <submittedName>
        <fullName evidence="1">Uncharacterized protein</fullName>
    </submittedName>
</protein>
<dbReference type="HOGENOM" id="CLU_1683537_0_0_9"/>
<reference evidence="1 2" key="1">
    <citation type="journal article" date="2013" name="Genome Announc.">
        <title>Complete Genome Sequence of the Solvent Producer Clostridium saccharobutylicum NCP262 (DSM 13864).</title>
        <authorList>
            <person name="Poehlein A."/>
            <person name="Hartwich K."/>
            <person name="Krabben P."/>
            <person name="Ehrenreich A."/>
            <person name="Liebl W."/>
            <person name="Durre P."/>
            <person name="Gottschalk G."/>
            <person name="Daniel R."/>
        </authorList>
    </citation>
    <scope>NUCLEOTIDE SEQUENCE [LARGE SCALE GENOMIC DNA]</scope>
    <source>
        <strain evidence="1">DSM 13864</strain>
    </source>
</reference>
<dbReference type="KEGG" id="csb:CLSA_c35290"/>
<organism evidence="1 2">
    <name type="scientific">Clostridium saccharobutylicum DSM 13864</name>
    <dbReference type="NCBI Taxonomy" id="1345695"/>
    <lineage>
        <taxon>Bacteria</taxon>
        <taxon>Bacillati</taxon>
        <taxon>Bacillota</taxon>
        <taxon>Clostridia</taxon>
        <taxon>Eubacteriales</taxon>
        <taxon>Clostridiaceae</taxon>
        <taxon>Clostridium</taxon>
    </lineage>
</organism>
<dbReference type="RefSeq" id="WP_022747800.1">
    <property type="nucleotide sequence ID" value="NC_022571.1"/>
</dbReference>
<accession>U5MV84</accession>
<dbReference type="AlphaFoldDB" id="U5MV84"/>
<dbReference type="PATRIC" id="fig|1345695.10.peg.3028"/>
<dbReference type="EMBL" id="CP006721">
    <property type="protein sequence ID" value="AGX44490.1"/>
    <property type="molecule type" value="Genomic_DNA"/>
</dbReference>
<dbReference type="GeneID" id="55475855"/>
<proteinExistence type="predicted"/>
<dbReference type="Gene3D" id="2.60.40.2870">
    <property type="match status" value="1"/>
</dbReference>
<dbReference type="eggNOG" id="ENOG5032YR1">
    <property type="taxonomic scope" value="Bacteria"/>
</dbReference>
<evidence type="ECO:0000313" key="1">
    <source>
        <dbReference type="EMBL" id="AGX44490.1"/>
    </source>
</evidence>
<dbReference type="Proteomes" id="UP000017118">
    <property type="component" value="Chromosome"/>
</dbReference>